<dbReference type="AlphaFoldDB" id="L8H7J2"/>
<sequence>MDDECQFREVTVKFGGGDEVRVRELHVGAKAKSSPSSLKDPTSLLYHFSGCALCEAAVVLARWVYGNSSLFQDKTVMELGAGCGLVGLVCAHFASRLYLTDRLPLVLDNLRHNVSINAALARKGPLLCKDITATAQVHHLEWGEADAASRVFDPVDVAVGSEVIYLSAHVDLLMKVLDAYLLPEGVFYQICAQEREGLDRVKAKVEERGDYRCDVAPVNIGELFPQRSSTVEGGDGDDSQSCCLLFDQVIDLRHFNPLEDFSFVVTITKLRSK</sequence>
<reference evidence="1 2" key="1">
    <citation type="journal article" date="2013" name="Genome Biol.">
        <title>Genome of Acanthamoeba castellanii highlights extensive lateral gene transfer and early evolution of tyrosine kinase signaling.</title>
        <authorList>
            <person name="Clarke M."/>
            <person name="Lohan A.J."/>
            <person name="Liu B."/>
            <person name="Lagkouvardos I."/>
            <person name="Roy S."/>
            <person name="Zafar N."/>
            <person name="Bertelli C."/>
            <person name="Schilde C."/>
            <person name="Kianianmomeni A."/>
            <person name="Burglin T.R."/>
            <person name="Frech C."/>
            <person name="Turcotte B."/>
            <person name="Kopec K.O."/>
            <person name="Synnott J.M."/>
            <person name="Choo C."/>
            <person name="Paponov I."/>
            <person name="Finkler A."/>
            <person name="Soon Heng Tan C."/>
            <person name="Hutchins A.P."/>
            <person name="Weinmeier T."/>
            <person name="Rattei T."/>
            <person name="Chu J.S."/>
            <person name="Gimenez G."/>
            <person name="Irimia M."/>
            <person name="Rigden D.J."/>
            <person name="Fitzpatrick D.A."/>
            <person name="Lorenzo-Morales J."/>
            <person name="Bateman A."/>
            <person name="Chiu C.H."/>
            <person name="Tang P."/>
            <person name="Hegemann P."/>
            <person name="Fromm H."/>
            <person name="Raoult D."/>
            <person name="Greub G."/>
            <person name="Miranda-Saavedra D."/>
            <person name="Chen N."/>
            <person name="Nash P."/>
            <person name="Ginger M.L."/>
            <person name="Horn M."/>
            <person name="Schaap P."/>
            <person name="Caler L."/>
            <person name="Loftus B."/>
        </authorList>
    </citation>
    <scope>NUCLEOTIDE SEQUENCE [LARGE SCALE GENOMIC DNA]</scope>
    <source>
        <strain evidence="1 2">Neff</strain>
    </source>
</reference>
<dbReference type="Gene3D" id="3.40.50.150">
    <property type="entry name" value="Vaccinia Virus protein VP39"/>
    <property type="match status" value="1"/>
</dbReference>
<keyword evidence="2" id="KW-1185">Reference proteome</keyword>
<evidence type="ECO:0000313" key="2">
    <source>
        <dbReference type="Proteomes" id="UP000011083"/>
    </source>
</evidence>
<dbReference type="GeneID" id="14921962"/>
<dbReference type="STRING" id="1257118.L8H7J2"/>
<evidence type="ECO:0000313" key="1">
    <source>
        <dbReference type="EMBL" id="ELR21085.1"/>
    </source>
</evidence>
<dbReference type="InterPro" id="IPR019410">
    <property type="entry name" value="Methyltransf_16"/>
</dbReference>
<dbReference type="Pfam" id="PF10294">
    <property type="entry name" value="Methyltransf_16"/>
    <property type="match status" value="1"/>
</dbReference>
<dbReference type="OrthoDB" id="46564at2759"/>
<dbReference type="VEuPathDB" id="AmoebaDB:ACA1_282510"/>
<protein>
    <submittedName>
        <fullName evidence="1">Uncharacterized protein</fullName>
    </submittedName>
</protein>
<dbReference type="PANTHER" id="PTHR14614">
    <property type="entry name" value="HEPATOCELLULAR CARCINOMA-ASSOCIATED ANTIGEN"/>
    <property type="match status" value="1"/>
</dbReference>
<dbReference type="RefSeq" id="XP_004344828.1">
    <property type="nucleotide sequence ID" value="XM_004344778.1"/>
</dbReference>
<dbReference type="OMA" id="ACDIICE"/>
<dbReference type="KEGG" id="acan:ACA1_282510"/>
<dbReference type="Proteomes" id="UP000011083">
    <property type="component" value="Unassembled WGS sequence"/>
</dbReference>
<accession>L8H7J2</accession>
<dbReference type="InterPro" id="IPR029063">
    <property type="entry name" value="SAM-dependent_MTases_sf"/>
</dbReference>
<proteinExistence type="predicted"/>
<organism evidence="1 2">
    <name type="scientific">Acanthamoeba castellanii (strain ATCC 30010 / Neff)</name>
    <dbReference type="NCBI Taxonomy" id="1257118"/>
    <lineage>
        <taxon>Eukaryota</taxon>
        <taxon>Amoebozoa</taxon>
        <taxon>Discosea</taxon>
        <taxon>Longamoebia</taxon>
        <taxon>Centramoebida</taxon>
        <taxon>Acanthamoebidae</taxon>
        <taxon>Acanthamoeba</taxon>
    </lineage>
</organism>
<dbReference type="EMBL" id="KB007908">
    <property type="protein sequence ID" value="ELR21085.1"/>
    <property type="molecule type" value="Genomic_DNA"/>
</dbReference>
<name>L8H7J2_ACACF</name>
<dbReference type="SUPFAM" id="SSF53335">
    <property type="entry name" value="S-adenosyl-L-methionine-dependent methyltransferases"/>
    <property type="match status" value="1"/>
</dbReference>
<gene>
    <name evidence="1" type="ORF">ACA1_282510</name>
</gene>
<dbReference type="PANTHER" id="PTHR14614:SF159">
    <property type="entry name" value="METHYLTRANSFERASE"/>
    <property type="match status" value="1"/>
</dbReference>